<organism evidence="1 2">
    <name type="scientific">Hypsizygus marmoreus</name>
    <name type="common">White beech mushroom</name>
    <name type="synonym">Agaricus marmoreus</name>
    <dbReference type="NCBI Taxonomy" id="39966"/>
    <lineage>
        <taxon>Eukaryota</taxon>
        <taxon>Fungi</taxon>
        <taxon>Dikarya</taxon>
        <taxon>Basidiomycota</taxon>
        <taxon>Agaricomycotina</taxon>
        <taxon>Agaricomycetes</taxon>
        <taxon>Agaricomycetidae</taxon>
        <taxon>Agaricales</taxon>
        <taxon>Tricholomatineae</taxon>
        <taxon>Lyophyllaceae</taxon>
        <taxon>Hypsizygus</taxon>
    </lineage>
</organism>
<dbReference type="AlphaFoldDB" id="A0A369K0A4"/>
<proteinExistence type="predicted"/>
<reference evidence="1" key="1">
    <citation type="submission" date="2018-04" db="EMBL/GenBank/DDBJ databases">
        <title>Whole genome sequencing of Hypsizygus marmoreus.</title>
        <authorList>
            <person name="Choi I.-G."/>
            <person name="Min B."/>
            <person name="Kim J.-G."/>
            <person name="Kim S."/>
            <person name="Oh Y.-L."/>
            <person name="Kong W.-S."/>
            <person name="Park H."/>
            <person name="Jeong J."/>
            <person name="Song E.-S."/>
        </authorList>
    </citation>
    <scope>NUCLEOTIDE SEQUENCE [LARGE SCALE GENOMIC DNA]</scope>
    <source>
        <strain evidence="1">51987-8</strain>
    </source>
</reference>
<protein>
    <submittedName>
        <fullName evidence="1">Uncharacterized protein</fullName>
    </submittedName>
</protein>
<sequence>MADDEMDLLCSASMPFVIVPSRFEFQQIHFRLLDPKLTNVPEVIEIHGLCWLTHQRANPRRFRSLHRLSSPGTSHASARLRLTMRPSHRTTSDVGRGSIPRLSCRITLYGSNVFNISSYRYKAQRVCRAELIVNRPSRRPVFLASLDLDRNPHCTETLTSVVVSNLDLGNNIIERQARVFKERFTMQEVRRHLPCFTKSLMAERDFLVPLIPLDTERGKTLDYVKSNVKISVRVK</sequence>
<name>A0A369K0A4_HYPMA</name>
<dbReference type="Proteomes" id="UP000076154">
    <property type="component" value="Unassembled WGS sequence"/>
</dbReference>
<comment type="caution">
    <text evidence="1">The sequence shown here is derived from an EMBL/GenBank/DDBJ whole genome shotgun (WGS) entry which is preliminary data.</text>
</comment>
<evidence type="ECO:0000313" key="1">
    <source>
        <dbReference type="EMBL" id="RDB27428.1"/>
    </source>
</evidence>
<keyword evidence="2" id="KW-1185">Reference proteome</keyword>
<evidence type="ECO:0000313" key="2">
    <source>
        <dbReference type="Proteomes" id="UP000076154"/>
    </source>
</evidence>
<accession>A0A369K0A4</accession>
<dbReference type="EMBL" id="LUEZ02000016">
    <property type="protein sequence ID" value="RDB27428.1"/>
    <property type="molecule type" value="Genomic_DNA"/>
</dbReference>
<gene>
    <name evidence="1" type="ORF">Hypma_004078</name>
</gene>
<dbReference type="InParanoid" id="A0A369K0A4"/>